<dbReference type="EMBL" id="JAUTWS010000057">
    <property type="protein sequence ID" value="MDO9712748.1"/>
    <property type="molecule type" value="Genomic_DNA"/>
</dbReference>
<name>A0ABT9E9U8_9PROT</name>
<sequence>MAWIVRLVGVEADGTEHSTDVLHIPRPDTLADLASLGLTLAESKQLLAGVQQEIVAAQARLHAALRPECRTCGTPCRMKDYRQHEVATLFGQAWFRIGQFWVTRAHKERRPVRAGCRRLMCPVREATSLPRVKLAGAEAVPGRAG</sequence>
<reference evidence="1 2" key="1">
    <citation type="submission" date="2023-08" db="EMBL/GenBank/DDBJ databases">
        <title>The draft genome sequence of Paracraurococcus sp. LOR1-02.</title>
        <authorList>
            <person name="Kingkaew E."/>
            <person name="Tanasupawat S."/>
        </authorList>
    </citation>
    <scope>NUCLEOTIDE SEQUENCE [LARGE SCALE GENOMIC DNA]</scope>
    <source>
        <strain evidence="1 2">LOR1-02</strain>
    </source>
</reference>
<proteinExistence type="predicted"/>
<evidence type="ECO:0000313" key="2">
    <source>
        <dbReference type="Proteomes" id="UP001243009"/>
    </source>
</evidence>
<gene>
    <name evidence="1" type="ORF">Q7A36_30725</name>
</gene>
<keyword evidence="2" id="KW-1185">Reference proteome</keyword>
<accession>A0ABT9E9U8</accession>
<evidence type="ECO:0000313" key="1">
    <source>
        <dbReference type="EMBL" id="MDO9712748.1"/>
    </source>
</evidence>
<dbReference type="RefSeq" id="WP_305107605.1">
    <property type="nucleotide sequence ID" value="NZ_JAUTWS010000057.1"/>
</dbReference>
<comment type="caution">
    <text evidence="1">The sequence shown here is derived from an EMBL/GenBank/DDBJ whole genome shotgun (WGS) entry which is preliminary data.</text>
</comment>
<organism evidence="1 2">
    <name type="scientific">Paracraurococcus lichenis</name>
    <dbReference type="NCBI Taxonomy" id="3064888"/>
    <lineage>
        <taxon>Bacteria</taxon>
        <taxon>Pseudomonadati</taxon>
        <taxon>Pseudomonadota</taxon>
        <taxon>Alphaproteobacteria</taxon>
        <taxon>Acetobacterales</taxon>
        <taxon>Roseomonadaceae</taxon>
        <taxon>Paracraurococcus</taxon>
    </lineage>
</organism>
<protein>
    <submittedName>
        <fullName evidence="1">Uncharacterized protein</fullName>
    </submittedName>
</protein>
<dbReference type="Proteomes" id="UP001243009">
    <property type="component" value="Unassembled WGS sequence"/>
</dbReference>